<dbReference type="Proteomes" id="UP001321473">
    <property type="component" value="Unassembled WGS sequence"/>
</dbReference>
<keyword evidence="1" id="KW-0732">Signal</keyword>
<gene>
    <name evidence="2" type="ORF">V5799_026550</name>
</gene>
<evidence type="ECO:0008006" key="4">
    <source>
        <dbReference type="Google" id="ProtNLM"/>
    </source>
</evidence>
<name>A0AAQ4DI95_AMBAM</name>
<feature type="chain" id="PRO_5042936273" description="Salivary secreted protein" evidence="1">
    <location>
        <begin position="23"/>
        <end position="376"/>
    </location>
</feature>
<keyword evidence="3" id="KW-1185">Reference proteome</keyword>
<dbReference type="AlphaFoldDB" id="A0AAQ4DI95"/>
<comment type="caution">
    <text evidence="2">The sequence shown here is derived from an EMBL/GenBank/DDBJ whole genome shotgun (WGS) entry which is preliminary data.</text>
</comment>
<reference evidence="2 3" key="1">
    <citation type="journal article" date="2023" name="Arcadia Sci">
        <title>De novo assembly of a long-read Amblyomma americanum tick genome.</title>
        <authorList>
            <person name="Chou S."/>
            <person name="Poskanzer K.E."/>
            <person name="Rollins M."/>
            <person name="Thuy-Boun P.S."/>
        </authorList>
    </citation>
    <scope>NUCLEOTIDE SEQUENCE [LARGE SCALE GENOMIC DNA]</scope>
    <source>
        <strain evidence="2">F_SG_1</strain>
        <tissue evidence="2">Salivary glands</tissue>
    </source>
</reference>
<evidence type="ECO:0000313" key="2">
    <source>
        <dbReference type="EMBL" id="KAK8762185.1"/>
    </source>
</evidence>
<sequence length="376" mass="42258">MAGFRQLLLLAAVLCVAWAGSARDSNAFMDQILLQKMPQLVRSNSRLYPNVTIPEFKFKVESTRGLNRDLKVKMKEGAVKGFDTGVHRATDCNPPAPVAFNISVSCVLDFNGIYTTFLAKTEGDNLLGTEKRVPVNVTIVDTTGRFEATSATGRSGVVRTFHIDKIRLRTVYGDNLSLNDARKTEFIRQIEEKVNAVLYDALYNEYMHLLNRAIKRTGITNRDLKVKVKGGMLRGFDTGVRRVGECHPPVLISGNITISCMLEFNGINASFLVEVKGDTLVRKEKTVPVNVSVVDTVGRFEATAYPGRPGALRTFHIEKVRMHTVYDRRLSLNAERHRVFSDEMERSMHSVIYEFLYTDYKRALEKAIESVPFPNA</sequence>
<organism evidence="2 3">
    <name type="scientific">Amblyomma americanum</name>
    <name type="common">Lone star tick</name>
    <dbReference type="NCBI Taxonomy" id="6943"/>
    <lineage>
        <taxon>Eukaryota</taxon>
        <taxon>Metazoa</taxon>
        <taxon>Ecdysozoa</taxon>
        <taxon>Arthropoda</taxon>
        <taxon>Chelicerata</taxon>
        <taxon>Arachnida</taxon>
        <taxon>Acari</taxon>
        <taxon>Parasitiformes</taxon>
        <taxon>Ixodida</taxon>
        <taxon>Ixodoidea</taxon>
        <taxon>Ixodidae</taxon>
        <taxon>Amblyomminae</taxon>
        <taxon>Amblyomma</taxon>
    </lineage>
</organism>
<feature type="signal peptide" evidence="1">
    <location>
        <begin position="1"/>
        <end position="22"/>
    </location>
</feature>
<protein>
    <recommendedName>
        <fullName evidence="4">Salivary secreted protein</fullName>
    </recommendedName>
</protein>
<evidence type="ECO:0000313" key="3">
    <source>
        <dbReference type="Proteomes" id="UP001321473"/>
    </source>
</evidence>
<proteinExistence type="predicted"/>
<accession>A0AAQ4DI95</accession>
<evidence type="ECO:0000256" key="1">
    <source>
        <dbReference type="SAM" id="SignalP"/>
    </source>
</evidence>
<dbReference type="EMBL" id="JARKHS020030385">
    <property type="protein sequence ID" value="KAK8762185.1"/>
    <property type="molecule type" value="Genomic_DNA"/>
</dbReference>